<accession>A0A6L6HVQ4</accession>
<dbReference type="InterPro" id="IPR010093">
    <property type="entry name" value="SinI_DNA-bd"/>
</dbReference>
<dbReference type="Proteomes" id="UP000481417">
    <property type="component" value="Unassembled WGS sequence"/>
</dbReference>
<reference evidence="3 4" key="1">
    <citation type="submission" date="2019-11" db="EMBL/GenBank/DDBJ databases">
        <authorList>
            <person name="Lang L."/>
        </authorList>
    </citation>
    <scope>NUCLEOTIDE SEQUENCE [LARGE SCALE GENOMIC DNA]</scope>
    <source>
        <strain evidence="3 4">YIM 132242</strain>
    </source>
</reference>
<evidence type="ECO:0000313" key="4">
    <source>
        <dbReference type="Proteomes" id="UP000481417"/>
    </source>
</evidence>
<keyword evidence="4" id="KW-1185">Reference proteome</keyword>
<dbReference type="InterPro" id="IPR041657">
    <property type="entry name" value="HTH_17"/>
</dbReference>
<organism evidence="3 4">
    <name type="scientific">Paracoccus lichenicola</name>
    <dbReference type="NCBI Taxonomy" id="2665644"/>
    <lineage>
        <taxon>Bacteria</taxon>
        <taxon>Pseudomonadati</taxon>
        <taxon>Pseudomonadota</taxon>
        <taxon>Alphaproteobacteria</taxon>
        <taxon>Rhodobacterales</taxon>
        <taxon>Paracoccaceae</taxon>
        <taxon>Paracoccus</taxon>
    </lineage>
</organism>
<dbReference type="GO" id="GO:0003677">
    <property type="term" value="F:DNA binding"/>
    <property type="evidence" value="ECO:0007669"/>
    <property type="project" value="InterPro"/>
</dbReference>
<dbReference type="AlphaFoldDB" id="A0A6L6HVQ4"/>
<evidence type="ECO:0000256" key="1">
    <source>
        <dbReference type="SAM" id="Coils"/>
    </source>
</evidence>
<proteinExistence type="predicted"/>
<dbReference type="NCBIfam" id="TIGR01764">
    <property type="entry name" value="excise"/>
    <property type="match status" value="1"/>
</dbReference>
<gene>
    <name evidence="3" type="ORF">GIY56_17585</name>
</gene>
<dbReference type="EMBL" id="WMBT01000029">
    <property type="protein sequence ID" value="MTE02105.1"/>
    <property type="molecule type" value="Genomic_DNA"/>
</dbReference>
<protein>
    <submittedName>
        <fullName evidence="3">Helix-turn-helix domain-containing protein</fullName>
    </submittedName>
</protein>
<evidence type="ECO:0000313" key="3">
    <source>
        <dbReference type="EMBL" id="MTE02105.1"/>
    </source>
</evidence>
<feature type="domain" description="Helix-turn-helix" evidence="2">
    <location>
        <begin position="11"/>
        <end position="59"/>
    </location>
</feature>
<dbReference type="RefSeq" id="WP_154766156.1">
    <property type="nucleotide sequence ID" value="NZ_WMBT01000029.1"/>
</dbReference>
<evidence type="ECO:0000259" key="2">
    <source>
        <dbReference type="Pfam" id="PF12728"/>
    </source>
</evidence>
<comment type="caution">
    <text evidence="3">The sequence shown here is derived from an EMBL/GenBank/DDBJ whole genome shotgun (WGS) entry which is preliminary data.</text>
</comment>
<feature type="coiled-coil region" evidence="1">
    <location>
        <begin position="83"/>
        <end position="131"/>
    </location>
</feature>
<sequence>MPTLLPTSVPMSPTQVAQATGTSRRTVMRAIEAQELKAFRDNRNHWKITPQAIEEWANAHCAPTGQRPPDAQVLAYSVQVPAQDETTLELAAARATIAQLEARLEDRAALVRAAEDRAQAAELDRDRWRNMAERLVEPSVPPALPSRRRRWWPF</sequence>
<dbReference type="Pfam" id="PF12728">
    <property type="entry name" value="HTH_17"/>
    <property type="match status" value="1"/>
</dbReference>
<name>A0A6L6HVQ4_9RHOB</name>
<keyword evidence="1" id="KW-0175">Coiled coil</keyword>